<protein>
    <recommendedName>
        <fullName evidence="1">Bacterial bifunctional deaminase-reductase C-terminal domain-containing protein</fullName>
    </recommendedName>
</protein>
<dbReference type="PANTHER" id="PTHR38011:SF11">
    <property type="entry name" value="2,5-DIAMINO-6-RIBOSYLAMINO-4(3H)-PYRIMIDINONE 5'-PHOSPHATE REDUCTASE"/>
    <property type="match status" value="1"/>
</dbReference>
<dbReference type="InterPro" id="IPR024072">
    <property type="entry name" value="DHFR-like_dom_sf"/>
</dbReference>
<sequence length="192" mass="21043">MRKLFSFLAVSADGYHADDGRGLGWQTFGQEFADYSVEQLDEVDTLVLGRTTYEELSAYWTSDLGPQFDPRIATRMNSLGKLVVSRTLDSVWWGDSPARTATVEALAEFKRTPGKDAAILGSSTLTAALLRAGLVDEVRLMINPIILGGGLRAFEAAGTVPLHLVRTRPFTAGNVLLYYRPELAPPVDLRKP</sequence>
<feature type="domain" description="Bacterial bifunctional deaminase-reductase C-terminal" evidence="1">
    <location>
        <begin position="3"/>
        <end position="175"/>
    </location>
</feature>
<dbReference type="Proteomes" id="UP001144280">
    <property type="component" value="Unassembled WGS sequence"/>
</dbReference>
<dbReference type="Pfam" id="PF01872">
    <property type="entry name" value="RibD_C"/>
    <property type="match status" value="1"/>
</dbReference>
<keyword evidence="3" id="KW-1185">Reference proteome</keyword>
<gene>
    <name evidence="2" type="ORF">Pa4123_07030</name>
</gene>
<name>A0ABQ5QNG0_9ACTN</name>
<evidence type="ECO:0000313" key="2">
    <source>
        <dbReference type="EMBL" id="GLH95431.1"/>
    </source>
</evidence>
<dbReference type="InterPro" id="IPR050765">
    <property type="entry name" value="Riboflavin_Biosynth_HTPR"/>
</dbReference>
<dbReference type="SUPFAM" id="SSF53597">
    <property type="entry name" value="Dihydrofolate reductase-like"/>
    <property type="match status" value="1"/>
</dbReference>
<accession>A0ABQ5QNG0</accession>
<dbReference type="PANTHER" id="PTHR38011">
    <property type="entry name" value="DIHYDROFOLATE REDUCTASE FAMILY PROTEIN (AFU_ORTHOLOGUE AFUA_8G06820)"/>
    <property type="match status" value="1"/>
</dbReference>
<dbReference type="RefSeq" id="WP_281892438.1">
    <property type="nucleotide sequence ID" value="NZ_BSDI01000002.1"/>
</dbReference>
<organism evidence="2 3">
    <name type="scientific">Phytohabitans aurantiacus</name>
    <dbReference type="NCBI Taxonomy" id="3016789"/>
    <lineage>
        <taxon>Bacteria</taxon>
        <taxon>Bacillati</taxon>
        <taxon>Actinomycetota</taxon>
        <taxon>Actinomycetes</taxon>
        <taxon>Micromonosporales</taxon>
        <taxon>Micromonosporaceae</taxon>
    </lineage>
</organism>
<dbReference type="Gene3D" id="3.40.430.10">
    <property type="entry name" value="Dihydrofolate Reductase, subunit A"/>
    <property type="match status" value="1"/>
</dbReference>
<dbReference type="InterPro" id="IPR002734">
    <property type="entry name" value="RibDG_C"/>
</dbReference>
<evidence type="ECO:0000313" key="3">
    <source>
        <dbReference type="Proteomes" id="UP001144280"/>
    </source>
</evidence>
<reference evidence="2" key="1">
    <citation type="submission" date="2022-12" db="EMBL/GenBank/DDBJ databases">
        <title>New Phytohabitans aurantiacus sp. RD004123 nov., an actinomycete isolated from soil.</title>
        <authorList>
            <person name="Triningsih D.W."/>
            <person name="Harunari E."/>
            <person name="Igarashi Y."/>
        </authorList>
    </citation>
    <scope>NUCLEOTIDE SEQUENCE</scope>
    <source>
        <strain evidence="2">RD004123</strain>
    </source>
</reference>
<comment type="caution">
    <text evidence="2">The sequence shown here is derived from an EMBL/GenBank/DDBJ whole genome shotgun (WGS) entry which is preliminary data.</text>
</comment>
<proteinExistence type="predicted"/>
<evidence type="ECO:0000259" key="1">
    <source>
        <dbReference type="Pfam" id="PF01872"/>
    </source>
</evidence>
<dbReference type="EMBL" id="BSDI01000002">
    <property type="protein sequence ID" value="GLH95431.1"/>
    <property type="molecule type" value="Genomic_DNA"/>
</dbReference>